<comment type="caution">
    <text evidence="5">The sequence shown here is derived from an EMBL/GenBank/DDBJ whole genome shotgun (WGS) entry which is preliminary data.</text>
</comment>
<evidence type="ECO:0000313" key="8">
    <source>
        <dbReference type="Proteomes" id="UP000561271"/>
    </source>
</evidence>
<dbReference type="Proteomes" id="UP000569018">
    <property type="component" value="Unassembled WGS sequence"/>
</dbReference>
<evidence type="ECO:0000313" key="11">
    <source>
        <dbReference type="Proteomes" id="UP000585609"/>
    </source>
</evidence>
<dbReference type="Proteomes" id="UP000588083">
    <property type="component" value="Unassembled WGS sequence"/>
</dbReference>
<comment type="similarity">
    <text evidence="1">Belongs to the CsoR family.</text>
</comment>
<dbReference type="EMBL" id="BLRW01000089">
    <property type="protein sequence ID" value="GFP23331.1"/>
    <property type="molecule type" value="Genomic_DNA"/>
</dbReference>
<evidence type="ECO:0000313" key="6">
    <source>
        <dbReference type="EMBL" id="GFP37380.1"/>
    </source>
</evidence>
<organism evidence="5 12">
    <name type="scientific">Candidatus Hakubella thermalkaliphila</name>
    <dbReference type="NCBI Taxonomy" id="2754717"/>
    <lineage>
        <taxon>Bacteria</taxon>
        <taxon>Bacillati</taxon>
        <taxon>Actinomycetota</taxon>
        <taxon>Actinomycetota incertae sedis</taxon>
        <taxon>Candidatus Hakubellales</taxon>
        <taxon>Candidatus Hakubellaceae</taxon>
        <taxon>Candidatus Hakubella</taxon>
    </lineage>
</organism>
<dbReference type="GO" id="GO:0045892">
    <property type="term" value="P:negative regulation of DNA-templated transcription"/>
    <property type="evidence" value="ECO:0007669"/>
    <property type="project" value="UniProtKB-ARBA"/>
</dbReference>
<dbReference type="InterPro" id="IPR003735">
    <property type="entry name" value="Metal_Tscrpt_repr"/>
</dbReference>
<dbReference type="Gene3D" id="1.20.58.1000">
    <property type="entry name" value="Metal-sensitive repressor, helix protomer"/>
    <property type="match status" value="1"/>
</dbReference>
<dbReference type="InterPro" id="IPR038390">
    <property type="entry name" value="Metal_Tscrpt_repr_sf"/>
</dbReference>
<dbReference type="EMBL" id="BLRU01000284">
    <property type="protein sequence ID" value="GFP20181.1"/>
    <property type="molecule type" value="Genomic_DNA"/>
</dbReference>
<evidence type="ECO:0000313" key="7">
    <source>
        <dbReference type="EMBL" id="GFP39557.1"/>
    </source>
</evidence>
<dbReference type="Proteomes" id="UP000561271">
    <property type="component" value="Unassembled WGS sequence"/>
</dbReference>
<dbReference type="CDD" id="cd10148">
    <property type="entry name" value="CsoR-like_DUF156"/>
    <property type="match status" value="1"/>
</dbReference>
<dbReference type="Proteomes" id="UP000585609">
    <property type="component" value="Unassembled WGS sequence"/>
</dbReference>
<dbReference type="PANTHER" id="PTHR33677">
    <property type="entry name" value="TRANSCRIPTIONAL REPRESSOR FRMR-RELATED"/>
    <property type="match status" value="1"/>
</dbReference>
<evidence type="ECO:0000313" key="3">
    <source>
        <dbReference type="EMBL" id="GFP20181.1"/>
    </source>
</evidence>
<dbReference type="EMBL" id="BLRZ01000015">
    <property type="protein sequence ID" value="GFP29587.1"/>
    <property type="molecule type" value="Genomic_DNA"/>
</dbReference>
<dbReference type="EMBL" id="BLSC01000081">
    <property type="protein sequence ID" value="GFP37380.1"/>
    <property type="molecule type" value="Genomic_DNA"/>
</dbReference>
<evidence type="ECO:0000313" key="9">
    <source>
        <dbReference type="Proteomes" id="UP000569018"/>
    </source>
</evidence>
<dbReference type="PANTHER" id="PTHR33677:SF3">
    <property type="entry name" value="COPPER-SENSING TRANSCRIPTIONAL REPRESSOR RICR"/>
    <property type="match status" value="1"/>
</dbReference>
<protein>
    <submittedName>
        <fullName evidence="5">CsoR family transcriptional regulator, copper-sensing transcriptional repressor</fullName>
    </submittedName>
</protein>
<gene>
    <name evidence="3" type="ORF">HKBW3S03_01682</name>
    <name evidence="4" type="ORF">HKBW3S09_00798</name>
    <name evidence="5" type="ORF">HKBW3S34_00507</name>
    <name evidence="6" type="ORF">HKBW3S44_01060</name>
    <name evidence="7" type="ORF">HKBW3S47_01255</name>
</gene>
<dbReference type="Proteomes" id="UP000574717">
    <property type="component" value="Unassembled WGS sequence"/>
</dbReference>
<dbReference type="AlphaFoldDB" id="A0A6V8PBE7"/>
<dbReference type="RefSeq" id="WP_176231618.1">
    <property type="nucleotide sequence ID" value="NZ_BLRU01000284.1"/>
</dbReference>
<evidence type="ECO:0000313" key="10">
    <source>
        <dbReference type="Proteomes" id="UP000574717"/>
    </source>
</evidence>
<accession>A0A6V8PBE7</accession>
<evidence type="ECO:0000256" key="2">
    <source>
        <dbReference type="ARBA" id="ARBA00023008"/>
    </source>
</evidence>
<evidence type="ECO:0000256" key="1">
    <source>
        <dbReference type="ARBA" id="ARBA00005428"/>
    </source>
</evidence>
<dbReference type="GO" id="GO:0046872">
    <property type="term" value="F:metal ion binding"/>
    <property type="evidence" value="ECO:0007669"/>
    <property type="project" value="InterPro"/>
</dbReference>
<keyword evidence="2" id="KW-0186">Copper</keyword>
<proteinExistence type="inferred from homology"/>
<dbReference type="EMBL" id="BLSD01000064">
    <property type="protein sequence ID" value="GFP39557.1"/>
    <property type="molecule type" value="Genomic_DNA"/>
</dbReference>
<keyword evidence="12" id="KW-1185">Reference proteome</keyword>
<evidence type="ECO:0000313" key="5">
    <source>
        <dbReference type="EMBL" id="GFP29587.1"/>
    </source>
</evidence>
<reference evidence="8 9" key="1">
    <citation type="journal article" date="2020" name="Front. Microbiol.">
        <title>Single-cell genomics of novel Actinobacteria with the Wood-Ljungdahl pathway discovered in a serpentinizing system.</title>
        <authorList>
            <person name="Merino N."/>
            <person name="Kawai M."/>
            <person name="Boyd E.S."/>
            <person name="Colman D.R."/>
            <person name="McGlynn S.E."/>
            <person name="Nealson K.H."/>
            <person name="Kurokawa K."/>
            <person name="Hongoh Y."/>
        </authorList>
    </citation>
    <scope>NUCLEOTIDE SEQUENCE [LARGE SCALE GENOMIC DNA]</scope>
    <source>
        <strain evidence="3 10">S03</strain>
        <strain evidence="4 11">S09_30</strain>
        <strain evidence="5 12">S34</strain>
        <strain evidence="6 8">S44</strain>
        <strain evidence="7 9">S47</strain>
    </source>
</reference>
<evidence type="ECO:0000313" key="4">
    <source>
        <dbReference type="EMBL" id="GFP23331.1"/>
    </source>
</evidence>
<evidence type="ECO:0000313" key="12">
    <source>
        <dbReference type="Proteomes" id="UP000588083"/>
    </source>
</evidence>
<name>A0A6V8PBE7_9ACTN</name>
<dbReference type="GO" id="GO:0003677">
    <property type="term" value="F:DNA binding"/>
    <property type="evidence" value="ECO:0007669"/>
    <property type="project" value="InterPro"/>
</dbReference>
<dbReference type="Pfam" id="PF02583">
    <property type="entry name" value="Trns_repr_metal"/>
    <property type="match status" value="1"/>
</dbReference>
<sequence length="91" mass="10332">MSCYLKGKDKILIRLKRMEGQVRGIQRMVQQGKYCIDILTQLSSVMAASQKLGLIVLENHIQGCVRDTVSHKRDNASVEELVKVIQEFVKS</sequence>